<keyword evidence="3" id="KW-1185">Reference proteome</keyword>
<organism evidence="2 3">
    <name type="scientific">Tianweitania aestuarii</name>
    <dbReference type="NCBI Taxonomy" id="2814886"/>
    <lineage>
        <taxon>Bacteria</taxon>
        <taxon>Pseudomonadati</taxon>
        <taxon>Pseudomonadota</taxon>
        <taxon>Alphaproteobacteria</taxon>
        <taxon>Hyphomicrobiales</taxon>
        <taxon>Phyllobacteriaceae</taxon>
        <taxon>Tianweitania</taxon>
    </lineage>
</organism>
<feature type="signal peptide" evidence="1">
    <location>
        <begin position="1"/>
        <end position="20"/>
    </location>
</feature>
<protein>
    <submittedName>
        <fullName evidence="2">TIGR02117 family protein</fullName>
    </submittedName>
</protein>
<sequence>MKKLLAGLLLLILLFVAAGAAGTFIAVPFNEPPAPVSRAEPKPREILILSNPIHTDIALRLDAETLAQFGFLEDAGVQLHHPDAQWLIFGWGGRSFYMETPTWADLKPMPLFKGLTIDHSVMHVDLAGAIDVTQPWVTPLTIDDAQLHSMMDFIAGSFIRTDNQVASIGSYGAFDHFFEAKGRFNALFGCNTWTAQALRTGGLRTGLWNPIPQSLALSLKLFNPENTFQSP</sequence>
<evidence type="ECO:0000313" key="3">
    <source>
        <dbReference type="Proteomes" id="UP001297272"/>
    </source>
</evidence>
<evidence type="ECO:0000256" key="1">
    <source>
        <dbReference type="SAM" id="SignalP"/>
    </source>
</evidence>
<feature type="chain" id="PRO_5046582338" evidence="1">
    <location>
        <begin position="21"/>
        <end position="231"/>
    </location>
</feature>
<dbReference type="NCBIfam" id="TIGR02117">
    <property type="entry name" value="chp_urease_rgn"/>
    <property type="match status" value="1"/>
</dbReference>
<comment type="caution">
    <text evidence="2">The sequence shown here is derived from an EMBL/GenBank/DDBJ whole genome shotgun (WGS) entry which is preliminary data.</text>
</comment>
<name>A0ABS5RXX1_9HYPH</name>
<dbReference type="RefSeq" id="WP_213985501.1">
    <property type="nucleotide sequence ID" value="NZ_JAFMNX010000003.1"/>
</dbReference>
<dbReference type="Pfam" id="PF09601">
    <property type="entry name" value="DUF2459"/>
    <property type="match status" value="1"/>
</dbReference>
<accession>A0ABS5RXX1</accession>
<gene>
    <name evidence="2" type="ORF">JYU29_14490</name>
</gene>
<proteinExistence type="predicted"/>
<dbReference type="EMBL" id="JAFMNX010000003">
    <property type="protein sequence ID" value="MBS9721896.1"/>
    <property type="molecule type" value="Genomic_DNA"/>
</dbReference>
<dbReference type="InterPro" id="IPR011727">
    <property type="entry name" value="CHP02117"/>
</dbReference>
<dbReference type="Proteomes" id="UP001297272">
    <property type="component" value="Unassembled WGS sequence"/>
</dbReference>
<evidence type="ECO:0000313" key="2">
    <source>
        <dbReference type="EMBL" id="MBS9721896.1"/>
    </source>
</evidence>
<keyword evidence="1" id="KW-0732">Signal</keyword>
<reference evidence="2 3" key="1">
    <citation type="submission" date="2021-03" db="EMBL/GenBank/DDBJ databases">
        <title>Tianweitania aestuarii sp. nov., isolated from a tidal flat.</title>
        <authorList>
            <person name="Park S."/>
            <person name="Yoon J.-H."/>
        </authorList>
    </citation>
    <scope>NUCLEOTIDE SEQUENCE [LARGE SCALE GENOMIC DNA]</scope>
    <source>
        <strain evidence="2 3">BSSL-BM11</strain>
    </source>
</reference>